<dbReference type="Pfam" id="PF08708">
    <property type="entry name" value="PriCT_1"/>
    <property type="match status" value="1"/>
</dbReference>
<protein>
    <submittedName>
        <fullName evidence="3">DUF3987 domain-containing protein</fullName>
    </submittedName>
</protein>
<dbReference type="AlphaFoldDB" id="A0A4P9VGT0"/>
<sequence>MTNKSTEELAWELAEQGFTIIPLGSPFEKITEFFINERCNGDRDKAQKQWPKAPLINWRQYQDKNPTDAEIESWTQRWPQANYGIITGKNIVVVDADSLEAVSFMESGKVGRTPWKVKTSKGKHYYFQYDDKVAIRNSSNTTTKIDVRGEGGYVVAPGSVHHTGVVYEWELDASWPINSIHDLPFLSHEDIAAIKAFNVEDKPMGDFGFSASAYASTKHDGSPVLEGGRNNAAASLAGQYITAGHDLKTVTQLVSQWNSTNQVPLPEAELNTTVASVALTHLNNNPGSAIPLVHEKPEPQKEYTPLVASDGLPDHLYNVPGVLGQLVEYANETAVKKQPALSVQASLALGSLVCGRYYKTDQENFSSLYFLNIAKSGEGKEHGKKIIETVLEAAGYGNLIGGSGYTSTGAVMSQTIDYPNHITVIDEFGKYLESSHRKGNSHREEAITQLIEIWSRCDGILRPQTYSTMSAKKDDQDKPLKVVNPAITLFGMTTPGTFYQCLTPQLVRDGFLGRFLIMESDLPMQLSVKPNAMPTPEPVLDWIRQIRTNLVGNLTPYKASHEAPQQHVLMFDEKSLQMLTAFEEELNDKKQQLTDSELYVLLTRTREKAMRLALILALSESSENRVIHHELTKWAIDYVRHLDYKLVDTVIRRVGGSEFETELKACAEVIRKAGPKGLTESQARRKSEFARLTPKDEQIIVQALINRGLAMRCENINANKRGRPRNALIHCSYIEQVDAEIVNY</sequence>
<dbReference type="SUPFAM" id="SSF56747">
    <property type="entry name" value="Prim-pol domain"/>
    <property type="match status" value="1"/>
</dbReference>
<evidence type="ECO:0000259" key="1">
    <source>
        <dbReference type="SMART" id="SM00942"/>
    </source>
</evidence>
<comment type="caution">
    <text evidence="3">The sequence shown here is derived from an EMBL/GenBank/DDBJ whole genome shotgun (WGS) entry which is preliminary data.</text>
</comment>
<evidence type="ECO:0000313" key="4">
    <source>
        <dbReference type="Proteomes" id="UP000257039"/>
    </source>
</evidence>
<feature type="domain" description="DNA primase/polymerase bifunctional N-terminal" evidence="2">
    <location>
        <begin position="10"/>
        <end position="186"/>
    </location>
</feature>
<dbReference type="InterPro" id="IPR014820">
    <property type="entry name" value="PriCT_1"/>
</dbReference>
<proteinExistence type="predicted"/>
<reference evidence="3 4" key="1">
    <citation type="submission" date="2017-04" db="EMBL/GenBank/DDBJ databases">
        <title>Draft genome sequence of Zooshikella ganghwensis VG4 isolated from Red Sea sediments.</title>
        <authorList>
            <person name="Rehman Z."/>
            <person name="Alam I."/>
            <person name="Kamau A."/>
            <person name="Bajic V."/>
            <person name="Leiknes T."/>
        </authorList>
    </citation>
    <scope>NUCLEOTIDE SEQUENCE [LARGE SCALE GENOMIC DNA]</scope>
    <source>
        <strain evidence="3 4">VG4</strain>
    </source>
</reference>
<feature type="domain" description="Primase C-terminal 1" evidence="1">
    <location>
        <begin position="220"/>
        <end position="283"/>
    </location>
</feature>
<dbReference type="SMART" id="SM00943">
    <property type="entry name" value="Prim-Pol"/>
    <property type="match status" value="1"/>
</dbReference>
<keyword evidence="4" id="KW-1185">Reference proteome</keyword>
<name>A0A4P9VGT0_9GAMM</name>
<gene>
    <name evidence="3" type="ORF">B9G39_27870</name>
</gene>
<evidence type="ECO:0000313" key="3">
    <source>
        <dbReference type="EMBL" id="RDH41569.1"/>
    </source>
</evidence>
<dbReference type="InterPro" id="IPR025048">
    <property type="entry name" value="DUF3987"/>
</dbReference>
<dbReference type="Pfam" id="PF13148">
    <property type="entry name" value="DUF3987"/>
    <property type="match status" value="1"/>
</dbReference>
<dbReference type="Proteomes" id="UP000257039">
    <property type="component" value="Unassembled WGS sequence"/>
</dbReference>
<dbReference type="EMBL" id="NDXW01000007">
    <property type="protein sequence ID" value="RDH41569.1"/>
    <property type="molecule type" value="Genomic_DNA"/>
</dbReference>
<dbReference type="RefSeq" id="WP_094789769.1">
    <property type="nucleotide sequence ID" value="NZ_NDXW01000007.1"/>
</dbReference>
<dbReference type="SMART" id="SM00942">
    <property type="entry name" value="PriCT_1"/>
    <property type="match status" value="1"/>
</dbReference>
<dbReference type="InterPro" id="IPR015330">
    <property type="entry name" value="DNA_primase/pol_bifunc_N"/>
</dbReference>
<dbReference type="Gene3D" id="3.30.720.160">
    <property type="entry name" value="Bifunctional DNA primase/polymerase, N-terminal"/>
    <property type="match status" value="1"/>
</dbReference>
<organism evidence="3 4">
    <name type="scientific">Zooshikella ganghwensis</name>
    <dbReference type="NCBI Taxonomy" id="202772"/>
    <lineage>
        <taxon>Bacteria</taxon>
        <taxon>Pseudomonadati</taxon>
        <taxon>Pseudomonadota</taxon>
        <taxon>Gammaproteobacteria</taxon>
        <taxon>Oceanospirillales</taxon>
        <taxon>Zooshikellaceae</taxon>
        <taxon>Zooshikella</taxon>
    </lineage>
</organism>
<accession>A0A4P9VGT0</accession>
<dbReference type="CDD" id="cd04859">
    <property type="entry name" value="Prim_Pol"/>
    <property type="match status" value="1"/>
</dbReference>
<evidence type="ECO:0000259" key="2">
    <source>
        <dbReference type="SMART" id="SM00943"/>
    </source>
</evidence>
<dbReference type="Pfam" id="PF09250">
    <property type="entry name" value="Prim-Pol"/>
    <property type="match status" value="1"/>
</dbReference>